<feature type="chain" id="PRO_5017329909" description="DUF5666 domain-containing protein" evidence="1">
    <location>
        <begin position="20"/>
        <end position="114"/>
    </location>
</feature>
<keyword evidence="1" id="KW-0732">Signal</keyword>
<dbReference type="EMBL" id="QWLV01000002">
    <property type="protein sequence ID" value="RHW17874.1"/>
    <property type="molecule type" value="Genomic_DNA"/>
</dbReference>
<sequence>MRRITLFAAALAVAAPAIAHHGWSSYDESKPITLTGTLTSVSWANPHGSATMRWQGKSWDVILAPTSRMDARGLTEAMIAPGQRISMTGYARRDGTPEMRIERVTAAGKTVELR</sequence>
<reference evidence="2 3" key="1">
    <citation type="submission" date="2018-08" db="EMBL/GenBank/DDBJ databases">
        <title>The multiple taxonomic identification of Sphingomonas gilva.</title>
        <authorList>
            <person name="Zhu D."/>
            <person name="Zheng S."/>
        </authorList>
    </citation>
    <scope>NUCLEOTIDE SEQUENCE [LARGE SCALE GENOMIC DNA]</scope>
    <source>
        <strain evidence="2 3">ZDH117</strain>
    </source>
</reference>
<evidence type="ECO:0000256" key="1">
    <source>
        <dbReference type="SAM" id="SignalP"/>
    </source>
</evidence>
<proteinExistence type="predicted"/>
<keyword evidence="3" id="KW-1185">Reference proteome</keyword>
<accession>A0A396RN48</accession>
<gene>
    <name evidence="2" type="ORF">D1610_04990</name>
</gene>
<feature type="signal peptide" evidence="1">
    <location>
        <begin position="1"/>
        <end position="19"/>
    </location>
</feature>
<comment type="caution">
    <text evidence="2">The sequence shown here is derived from an EMBL/GenBank/DDBJ whole genome shotgun (WGS) entry which is preliminary data.</text>
</comment>
<dbReference type="Pfam" id="PF19649">
    <property type="entry name" value="DUF6152"/>
    <property type="match status" value="1"/>
</dbReference>
<dbReference type="AlphaFoldDB" id="A0A396RN48"/>
<evidence type="ECO:0000313" key="2">
    <source>
        <dbReference type="EMBL" id="RHW17874.1"/>
    </source>
</evidence>
<dbReference type="OrthoDB" id="512581at2"/>
<protein>
    <recommendedName>
        <fullName evidence="4">DUF5666 domain-containing protein</fullName>
    </recommendedName>
</protein>
<dbReference type="InterPro" id="IPR046150">
    <property type="entry name" value="DUF6152"/>
</dbReference>
<dbReference type="Proteomes" id="UP000266693">
    <property type="component" value="Unassembled WGS sequence"/>
</dbReference>
<organism evidence="2 3">
    <name type="scientific">Sphingomonas gilva</name>
    <dbReference type="NCBI Taxonomy" id="2305907"/>
    <lineage>
        <taxon>Bacteria</taxon>
        <taxon>Pseudomonadati</taxon>
        <taxon>Pseudomonadota</taxon>
        <taxon>Alphaproteobacteria</taxon>
        <taxon>Sphingomonadales</taxon>
        <taxon>Sphingomonadaceae</taxon>
        <taxon>Sphingomonas</taxon>
    </lineage>
</organism>
<dbReference type="RefSeq" id="WP_118863066.1">
    <property type="nucleotide sequence ID" value="NZ_QWLV01000002.1"/>
</dbReference>
<evidence type="ECO:0008006" key="4">
    <source>
        <dbReference type="Google" id="ProtNLM"/>
    </source>
</evidence>
<evidence type="ECO:0000313" key="3">
    <source>
        <dbReference type="Proteomes" id="UP000266693"/>
    </source>
</evidence>
<name>A0A396RN48_9SPHN</name>